<dbReference type="Gramene" id="rna-AYBTSS11_LOCUS9536">
    <property type="protein sequence ID" value="CAJ1940121.1"/>
    <property type="gene ID" value="gene-AYBTSS11_LOCUS9536"/>
</dbReference>
<dbReference type="Proteomes" id="UP001189624">
    <property type="component" value="Chromosome 3"/>
</dbReference>
<sequence length="192" mass="21523">MSDLNLEMVVMNLNLLMVTVVMDLNLEMVTTVVVDLNLEMVTTVVVMGLNLETVMIVVMDSNLRMMSSAVKEVAVVTQKDNCQENLHKENQLNQEDQEHNLNQEDLDQKNLNQKTLVIMARKLKPLLFPSSEEKGGKVNGIETDSGKPNLGFENPKSKQEHGLCYAPTLSGESGFVELRKFCEQNCQLDATH</sequence>
<protein>
    <submittedName>
        <fullName evidence="1">Uncharacterized protein</fullName>
    </submittedName>
</protein>
<proteinExistence type="predicted"/>
<accession>A0AA86SDK6</accession>
<reference evidence="1" key="1">
    <citation type="submission" date="2023-10" db="EMBL/GenBank/DDBJ databases">
        <authorList>
            <person name="Domelevo Entfellner J.-B."/>
        </authorList>
    </citation>
    <scope>NUCLEOTIDE SEQUENCE</scope>
</reference>
<dbReference type="EMBL" id="OY731400">
    <property type="protein sequence ID" value="CAJ1940121.1"/>
    <property type="molecule type" value="Genomic_DNA"/>
</dbReference>
<evidence type="ECO:0000313" key="2">
    <source>
        <dbReference type="Proteomes" id="UP001189624"/>
    </source>
</evidence>
<organism evidence="1 2">
    <name type="scientific">Sphenostylis stenocarpa</name>
    <dbReference type="NCBI Taxonomy" id="92480"/>
    <lineage>
        <taxon>Eukaryota</taxon>
        <taxon>Viridiplantae</taxon>
        <taxon>Streptophyta</taxon>
        <taxon>Embryophyta</taxon>
        <taxon>Tracheophyta</taxon>
        <taxon>Spermatophyta</taxon>
        <taxon>Magnoliopsida</taxon>
        <taxon>eudicotyledons</taxon>
        <taxon>Gunneridae</taxon>
        <taxon>Pentapetalae</taxon>
        <taxon>rosids</taxon>
        <taxon>fabids</taxon>
        <taxon>Fabales</taxon>
        <taxon>Fabaceae</taxon>
        <taxon>Papilionoideae</taxon>
        <taxon>50 kb inversion clade</taxon>
        <taxon>NPAAA clade</taxon>
        <taxon>indigoferoid/millettioid clade</taxon>
        <taxon>Phaseoleae</taxon>
        <taxon>Sphenostylis</taxon>
    </lineage>
</organism>
<keyword evidence="2" id="KW-1185">Reference proteome</keyword>
<name>A0AA86SDK6_9FABA</name>
<gene>
    <name evidence="1" type="ORF">AYBTSS11_LOCUS9536</name>
</gene>
<dbReference type="AlphaFoldDB" id="A0AA86SDK6"/>
<evidence type="ECO:0000313" key="1">
    <source>
        <dbReference type="EMBL" id="CAJ1940121.1"/>
    </source>
</evidence>